<keyword evidence="2" id="KW-1185">Reference proteome</keyword>
<sequence>MNEIEHIHGIRYDAQVLINVTSHSVRYSFPIVD</sequence>
<evidence type="ECO:0000313" key="1">
    <source>
        <dbReference type="EMBL" id="KRY97356.1"/>
    </source>
</evidence>
<reference evidence="1 2" key="1">
    <citation type="submission" date="2015-01" db="EMBL/GenBank/DDBJ databases">
        <title>Evolution of Trichinella species and genotypes.</title>
        <authorList>
            <person name="Korhonen P.K."/>
            <person name="Edoardo P."/>
            <person name="Giuseppe L.R."/>
            <person name="Gasser R.B."/>
        </authorList>
    </citation>
    <scope>NUCLEOTIDE SEQUENCE [LARGE SCALE GENOMIC DNA]</scope>
    <source>
        <strain evidence="1">ISS1029</strain>
    </source>
</reference>
<dbReference type="EMBL" id="JYDP01002110">
    <property type="protein sequence ID" value="KRY97356.1"/>
    <property type="molecule type" value="Genomic_DNA"/>
</dbReference>
<organism evidence="1 2">
    <name type="scientific">Trichinella zimbabwensis</name>
    <dbReference type="NCBI Taxonomy" id="268475"/>
    <lineage>
        <taxon>Eukaryota</taxon>
        <taxon>Metazoa</taxon>
        <taxon>Ecdysozoa</taxon>
        <taxon>Nematoda</taxon>
        <taxon>Enoplea</taxon>
        <taxon>Dorylaimia</taxon>
        <taxon>Trichinellida</taxon>
        <taxon>Trichinellidae</taxon>
        <taxon>Trichinella</taxon>
    </lineage>
</organism>
<gene>
    <name evidence="1" type="ORF">T11_18336</name>
</gene>
<proteinExistence type="predicted"/>
<protein>
    <submittedName>
        <fullName evidence="1">Uncharacterized protein</fullName>
    </submittedName>
</protein>
<dbReference type="AlphaFoldDB" id="A0A0V1GGP7"/>
<name>A0A0V1GGP7_9BILA</name>
<evidence type="ECO:0000313" key="2">
    <source>
        <dbReference type="Proteomes" id="UP000055024"/>
    </source>
</evidence>
<comment type="caution">
    <text evidence="1">The sequence shown here is derived from an EMBL/GenBank/DDBJ whole genome shotgun (WGS) entry which is preliminary data.</text>
</comment>
<accession>A0A0V1GGP7</accession>
<dbReference type="Proteomes" id="UP000055024">
    <property type="component" value="Unassembled WGS sequence"/>
</dbReference>